<dbReference type="Proteomes" id="UP001231189">
    <property type="component" value="Unassembled WGS sequence"/>
</dbReference>
<dbReference type="GO" id="GO:0008270">
    <property type="term" value="F:zinc ion binding"/>
    <property type="evidence" value="ECO:0007669"/>
    <property type="project" value="UniProtKB-KW"/>
</dbReference>
<evidence type="ECO:0000313" key="6">
    <source>
        <dbReference type="EMBL" id="KAK1573342.1"/>
    </source>
</evidence>
<comment type="caution">
    <text evidence="6">The sequence shown here is derived from an EMBL/GenBank/DDBJ whole genome shotgun (WGS) entry which is preliminary data.</text>
</comment>
<keyword evidence="3" id="KW-0862">Zinc</keyword>
<evidence type="ECO:0000256" key="4">
    <source>
        <dbReference type="SAM" id="MobiDB-lite"/>
    </source>
</evidence>
<gene>
    <name evidence="6" type="ORF">QYE76_007588</name>
</gene>
<evidence type="ECO:0000256" key="2">
    <source>
        <dbReference type="ARBA" id="ARBA00022771"/>
    </source>
</evidence>
<evidence type="ECO:0000256" key="1">
    <source>
        <dbReference type="ARBA" id="ARBA00022723"/>
    </source>
</evidence>
<feature type="region of interest" description="Disordered" evidence="4">
    <location>
        <begin position="1"/>
        <end position="20"/>
    </location>
</feature>
<dbReference type="Pfam" id="PF06839">
    <property type="entry name" value="Zn_ribbon_GRF"/>
    <property type="match status" value="1"/>
</dbReference>
<keyword evidence="2" id="KW-0863">Zinc-finger</keyword>
<dbReference type="InterPro" id="IPR010666">
    <property type="entry name" value="Znf_GRF"/>
</dbReference>
<proteinExistence type="predicted"/>
<feature type="compositionally biased region" description="Low complexity" evidence="4">
    <location>
        <begin position="1"/>
        <end position="12"/>
    </location>
</feature>
<protein>
    <recommendedName>
        <fullName evidence="5">GRF-type domain-containing protein</fullName>
    </recommendedName>
</protein>
<reference evidence="6" key="1">
    <citation type="submission" date="2023-07" db="EMBL/GenBank/DDBJ databases">
        <title>A chromosome-level genome assembly of Lolium multiflorum.</title>
        <authorList>
            <person name="Chen Y."/>
            <person name="Copetti D."/>
            <person name="Kolliker R."/>
            <person name="Studer B."/>
        </authorList>
    </citation>
    <scope>NUCLEOTIDE SEQUENCE</scope>
    <source>
        <strain evidence="6">02402/16</strain>
        <tissue evidence="6">Leaf</tissue>
    </source>
</reference>
<evidence type="ECO:0000313" key="7">
    <source>
        <dbReference type="Proteomes" id="UP001231189"/>
    </source>
</evidence>
<feature type="domain" description="GRF-type" evidence="5">
    <location>
        <begin position="21"/>
        <end position="62"/>
    </location>
</feature>
<dbReference type="AlphaFoldDB" id="A0AAD8UZ73"/>
<dbReference type="EMBL" id="JAUUTY010000874">
    <property type="protein sequence ID" value="KAK1573342.1"/>
    <property type="molecule type" value="Genomic_DNA"/>
</dbReference>
<sequence length="83" mass="9265">MASSSSSQAVSQDNTSLPLIPCPRCGNTVFTKVAFKGTRPRVRYYKCPLFSSGLCSFFEWREGYAPGAWRKLLRPSTTRKLLG</sequence>
<keyword evidence="7" id="KW-1185">Reference proteome</keyword>
<organism evidence="6 7">
    <name type="scientific">Lolium multiflorum</name>
    <name type="common">Italian ryegrass</name>
    <name type="synonym">Lolium perenne subsp. multiflorum</name>
    <dbReference type="NCBI Taxonomy" id="4521"/>
    <lineage>
        <taxon>Eukaryota</taxon>
        <taxon>Viridiplantae</taxon>
        <taxon>Streptophyta</taxon>
        <taxon>Embryophyta</taxon>
        <taxon>Tracheophyta</taxon>
        <taxon>Spermatophyta</taxon>
        <taxon>Magnoliopsida</taxon>
        <taxon>Liliopsida</taxon>
        <taxon>Poales</taxon>
        <taxon>Poaceae</taxon>
        <taxon>BOP clade</taxon>
        <taxon>Pooideae</taxon>
        <taxon>Poodae</taxon>
        <taxon>Poeae</taxon>
        <taxon>Poeae Chloroplast Group 2 (Poeae type)</taxon>
        <taxon>Loliodinae</taxon>
        <taxon>Loliinae</taxon>
        <taxon>Lolium</taxon>
    </lineage>
</organism>
<keyword evidence="1" id="KW-0479">Metal-binding</keyword>
<accession>A0AAD8UZ73</accession>
<evidence type="ECO:0000259" key="5">
    <source>
        <dbReference type="Pfam" id="PF06839"/>
    </source>
</evidence>
<name>A0AAD8UZ73_LOLMU</name>
<evidence type="ECO:0000256" key="3">
    <source>
        <dbReference type="ARBA" id="ARBA00022833"/>
    </source>
</evidence>